<reference evidence="2" key="1">
    <citation type="journal article" date="2019" name="Int. J. Syst. Evol. Microbiol.">
        <title>The Global Catalogue of Microorganisms (GCM) 10K type strain sequencing project: providing services to taxonomists for standard genome sequencing and annotation.</title>
        <authorList>
            <consortium name="The Broad Institute Genomics Platform"/>
            <consortium name="The Broad Institute Genome Sequencing Center for Infectious Disease"/>
            <person name="Wu L."/>
            <person name="Ma J."/>
        </authorList>
    </citation>
    <scope>NUCLEOTIDE SEQUENCE [LARGE SCALE GENOMIC DNA]</scope>
    <source>
        <strain evidence="2">KCTC 52141</strain>
    </source>
</reference>
<dbReference type="EMBL" id="JBHRTL010000006">
    <property type="protein sequence ID" value="MFC3155706.1"/>
    <property type="molecule type" value="Genomic_DNA"/>
</dbReference>
<dbReference type="Gene3D" id="1.10.260.40">
    <property type="entry name" value="lambda repressor-like DNA-binding domains"/>
    <property type="match status" value="1"/>
</dbReference>
<name>A0ABV7HSX6_9GAMM</name>
<sequence length="94" mass="10788">MDSLDAIERINILLREEKITRDELSRRTGISYNRWLSVIQKKTQLRHGEIQALGEIWPDYKMWLAFGEEMPEVGQISPMTKKAQEDLGTAGKAG</sequence>
<evidence type="ECO:0000313" key="2">
    <source>
        <dbReference type="Proteomes" id="UP001595548"/>
    </source>
</evidence>
<comment type="caution">
    <text evidence="1">The sequence shown here is derived from an EMBL/GenBank/DDBJ whole genome shotgun (WGS) entry which is preliminary data.</text>
</comment>
<dbReference type="Proteomes" id="UP001595548">
    <property type="component" value="Unassembled WGS sequence"/>
</dbReference>
<gene>
    <name evidence="1" type="ORF">ACFOEB_10885</name>
</gene>
<protein>
    <submittedName>
        <fullName evidence="1">XRE family transcriptional regulator</fullName>
    </submittedName>
</protein>
<organism evidence="1 2">
    <name type="scientific">Gilvimarinus japonicus</name>
    <dbReference type="NCBI Taxonomy" id="1796469"/>
    <lineage>
        <taxon>Bacteria</taxon>
        <taxon>Pseudomonadati</taxon>
        <taxon>Pseudomonadota</taxon>
        <taxon>Gammaproteobacteria</taxon>
        <taxon>Cellvibrionales</taxon>
        <taxon>Cellvibrionaceae</taxon>
        <taxon>Gilvimarinus</taxon>
    </lineage>
</organism>
<accession>A0ABV7HSX6</accession>
<dbReference type="SUPFAM" id="SSF47413">
    <property type="entry name" value="lambda repressor-like DNA-binding domains"/>
    <property type="match status" value="1"/>
</dbReference>
<dbReference type="InterPro" id="IPR010982">
    <property type="entry name" value="Lambda_DNA-bd_dom_sf"/>
</dbReference>
<dbReference type="RefSeq" id="WP_382416553.1">
    <property type="nucleotide sequence ID" value="NZ_AP031500.1"/>
</dbReference>
<proteinExistence type="predicted"/>
<keyword evidence="2" id="KW-1185">Reference proteome</keyword>
<evidence type="ECO:0000313" key="1">
    <source>
        <dbReference type="EMBL" id="MFC3155706.1"/>
    </source>
</evidence>